<evidence type="ECO:0000313" key="3">
    <source>
        <dbReference type="EMBL" id="TQL72854.1"/>
    </source>
</evidence>
<dbReference type="Gene3D" id="3.10.350.10">
    <property type="entry name" value="LysM domain"/>
    <property type="match status" value="6"/>
</dbReference>
<feature type="domain" description="LysM" evidence="2">
    <location>
        <begin position="409"/>
        <end position="453"/>
    </location>
</feature>
<evidence type="ECO:0000259" key="2">
    <source>
        <dbReference type="PROSITE" id="PS51782"/>
    </source>
</evidence>
<dbReference type="InterPro" id="IPR018392">
    <property type="entry name" value="LysM"/>
</dbReference>
<feature type="domain" description="LysM" evidence="2">
    <location>
        <begin position="478"/>
        <end position="522"/>
    </location>
</feature>
<dbReference type="Gene3D" id="1.10.530.10">
    <property type="match status" value="1"/>
</dbReference>
<evidence type="ECO:0000256" key="1">
    <source>
        <dbReference type="SAM" id="MobiDB-lite"/>
    </source>
</evidence>
<dbReference type="Pfam" id="PF01464">
    <property type="entry name" value="SLT"/>
    <property type="match status" value="1"/>
</dbReference>
<feature type="region of interest" description="Disordered" evidence="1">
    <location>
        <begin position="257"/>
        <end position="278"/>
    </location>
</feature>
<feature type="domain" description="LysM" evidence="2">
    <location>
        <begin position="343"/>
        <end position="387"/>
    </location>
</feature>
<feature type="compositionally biased region" description="Low complexity" evidence="1">
    <location>
        <begin position="193"/>
        <end position="208"/>
    </location>
</feature>
<accession>A0A543AJU5</accession>
<dbReference type="PROSITE" id="PS51782">
    <property type="entry name" value="LYSM"/>
    <property type="match status" value="6"/>
</dbReference>
<dbReference type="SUPFAM" id="SSF53955">
    <property type="entry name" value="Lysozyme-like"/>
    <property type="match status" value="1"/>
</dbReference>
<dbReference type="InterPro" id="IPR023346">
    <property type="entry name" value="Lysozyme-like_dom_sf"/>
</dbReference>
<dbReference type="InterPro" id="IPR008258">
    <property type="entry name" value="Transglycosylase_SLT_dom_1"/>
</dbReference>
<evidence type="ECO:0000313" key="4">
    <source>
        <dbReference type="Proteomes" id="UP000319746"/>
    </source>
</evidence>
<dbReference type="Proteomes" id="UP000319746">
    <property type="component" value="Unassembled WGS sequence"/>
</dbReference>
<keyword evidence="4" id="KW-1185">Reference proteome</keyword>
<feature type="domain" description="LysM" evidence="2">
    <location>
        <begin position="145"/>
        <end position="189"/>
    </location>
</feature>
<dbReference type="SMART" id="SM00257">
    <property type="entry name" value="LysM"/>
    <property type="match status" value="6"/>
</dbReference>
<feature type="compositionally biased region" description="Low complexity" evidence="1">
    <location>
        <begin position="324"/>
        <end position="344"/>
    </location>
</feature>
<reference evidence="3 4" key="1">
    <citation type="submission" date="2019-06" db="EMBL/GenBank/DDBJ databases">
        <title>Sequencing the genomes of 1000 actinobacteria strains.</title>
        <authorList>
            <person name="Klenk H.-P."/>
        </authorList>
    </citation>
    <scope>NUCLEOTIDE SEQUENCE [LARGE SCALE GENOMIC DNA]</scope>
    <source>
        <strain evidence="3 4">DSM 24083</strain>
    </source>
</reference>
<organism evidence="3 4">
    <name type="scientific">Enteractinococcus coprophilus</name>
    <dbReference type="NCBI Taxonomy" id="1027633"/>
    <lineage>
        <taxon>Bacteria</taxon>
        <taxon>Bacillati</taxon>
        <taxon>Actinomycetota</taxon>
        <taxon>Actinomycetes</taxon>
        <taxon>Micrococcales</taxon>
        <taxon>Micrococcaceae</taxon>
    </lineage>
</organism>
<name>A0A543AJU5_9MICC</name>
<dbReference type="OrthoDB" id="5244690at2"/>
<dbReference type="GO" id="GO:0008932">
    <property type="term" value="F:lytic endotransglycosylase activity"/>
    <property type="evidence" value="ECO:0007669"/>
    <property type="project" value="TreeGrafter"/>
</dbReference>
<feature type="domain" description="LysM" evidence="2">
    <location>
        <begin position="277"/>
        <end position="321"/>
    </location>
</feature>
<dbReference type="CDD" id="cd00118">
    <property type="entry name" value="LysM"/>
    <property type="match status" value="6"/>
</dbReference>
<proteinExistence type="predicted"/>
<dbReference type="InterPro" id="IPR036779">
    <property type="entry name" value="LysM_dom_sf"/>
</dbReference>
<dbReference type="CDD" id="cd00254">
    <property type="entry name" value="LT-like"/>
    <property type="match status" value="1"/>
</dbReference>
<dbReference type="PANTHER" id="PTHR33734">
    <property type="entry name" value="LYSM DOMAIN-CONTAINING GPI-ANCHORED PROTEIN 2"/>
    <property type="match status" value="1"/>
</dbReference>
<feature type="region of interest" description="Disordered" evidence="1">
    <location>
        <begin position="457"/>
        <end position="479"/>
    </location>
</feature>
<dbReference type="PANTHER" id="PTHR33734:SF22">
    <property type="entry name" value="MEMBRANE-BOUND LYTIC MUREIN TRANSGLYCOSYLASE D"/>
    <property type="match status" value="1"/>
</dbReference>
<dbReference type="Pfam" id="PF01476">
    <property type="entry name" value="LysM"/>
    <property type="match status" value="6"/>
</dbReference>
<feature type="region of interest" description="Disordered" evidence="1">
    <location>
        <begin position="389"/>
        <end position="410"/>
    </location>
</feature>
<feature type="region of interest" description="Disordered" evidence="1">
    <location>
        <begin position="324"/>
        <end position="345"/>
    </location>
</feature>
<feature type="compositionally biased region" description="Low complexity" evidence="1">
    <location>
        <begin position="457"/>
        <end position="478"/>
    </location>
</feature>
<feature type="domain" description="LysM" evidence="2">
    <location>
        <begin position="211"/>
        <end position="255"/>
    </location>
</feature>
<comment type="caution">
    <text evidence="3">The sequence shown here is derived from an EMBL/GenBank/DDBJ whole genome shotgun (WGS) entry which is preliminary data.</text>
</comment>
<protein>
    <submittedName>
        <fullName evidence="3">LysM domain-containing protein</fullName>
    </submittedName>
</protein>
<dbReference type="AlphaFoldDB" id="A0A543AJU5"/>
<feature type="region of interest" description="Disordered" evidence="1">
    <location>
        <begin position="191"/>
        <end position="212"/>
    </location>
</feature>
<gene>
    <name evidence="3" type="ORF">FB556_1523</name>
</gene>
<dbReference type="SUPFAM" id="SSF54106">
    <property type="entry name" value="LysM domain"/>
    <property type="match status" value="6"/>
</dbReference>
<feature type="compositionally biased region" description="Low complexity" evidence="1">
    <location>
        <begin position="257"/>
        <end position="277"/>
    </location>
</feature>
<sequence>MTIKPLLLTFVPSVMYIHSCNIFITYTSTLFLSHSAQELPLARVPDAKRNTLSMTDRTSGASRFYKSAVATSALPLLALGSATAAPAAVADAPSTALSPKSATAANLTAAQQQLESALIPADQVAVALPARFTQQHFQAAKTSPTTYKVKSGETLGHIALKHKVSLSNLLKWNELKASSTIYPGDVLHLGPTSASSSAPRNASSTSSSDRGTYNVKAGDTLSAIAVRNGISLSTLLNANGLSMSSVIYPGQSLKLSGSSSSAAPSKSSKSSASSSGGTYNVKSGDTLSGIAAKNNVSLSTLLNANGLSQSSIIYPGQQLKLSGSASNSSSSKSTSGTSSSNASSYTVKAGDTLSGIAARNGVSLSTILKANGLSLSSTIFPGQNIKLSGTGASSSSTSTKKASSSSNASSYTVKAGDTLSGIAARNGVSVSTILKANGLSSSSIIFPGQTLKLSGTAASSSSSGSSSSSSGGASKSAGTYTVKSGDTLSGIAARNGISLSTLLQANSLSRTSVIYPGQKLKLSGSGGSGSVSTASSGNDDQLVGNTFLHYTYPDHVVANANANKRALLAAPMPSRETVRQMVRNTAASMDVDPRLAMAHAQVESGFDPAAVSPANAIGTMQVIPSSGEWASQLVGRKLNLLDPQDNITAGVAIIRHLQRNNPGDIGIAGYYQGEGGVRKYGMYPDTKDYVAKVKNTMSRF</sequence>
<dbReference type="EMBL" id="VFOU01000002">
    <property type="protein sequence ID" value="TQL72854.1"/>
    <property type="molecule type" value="Genomic_DNA"/>
</dbReference>